<name>A0A0A9A9M1_ARUDO</name>
<accession>A0A0A9A9M1</accession>
<dbReference type="AlphaFoldDB" id="A0A0A9A9M1"/>
<dbReference type="EMBL" id="GBRH01249506">
    <property type="protein sequence ID" value="JAD48389.1"/>
    <property type="molecule type" value="Transcribed_RNA"/>
</dbReference>
<reference evidence="1" key="1">
    <citation type="submission" date="2014-09" db="EMBL/GenBank/DDBJ databases">
        <authorList>
            <person name="Magalhaes I.L.F."/>
            <person name="Oliveira U."/>
            <person name="Santos F.R."/>
            <person name="Vidigal T.H.D.A."/>
            <person name="Brescovit A.D."/>
            <person name="Santos A.J."/>
        </authorList>
    </citation>
    <scope>NUCLEOTIDE SEQUENCE</scope>
    <source>
        <tissue evidence="1">Shoot tissue taken approximately 20 cm above the soil surface</tissue>
    </source>
</reference>
<evidence type="ECO:0000313" key="1">
    <source>
        <dbReference type="EMBL" id="JAD48389.1"/>
    </source>
</evidence>
<proteinExistence type="predicted"/>
<reference evidence="1" key="2">
    <citation type="journal article" date="2015" name="Data Brief">
        <title>Shoot transcriptome of the giant reed, Arundo donax.</title>
        <authorList>
            <person name="Barrero R.A."/>
            <person name="Guerrero F.D."/>
            <person name="Moolhuijzen P."/>
            <person name="Goolsby J.A."/>
            <person name="Tidwell J."/>
            <person name="Bellgard S.E."/>
            <person name="Bellgard M.I."/>
        </authorList>
    </citation>
    <scope>NUCLEOTIDE SEQUENCE</scope>
    <source>
        <tissue evidence="1">Shoot tissue taken approximately 20 cm above the soil surface</tissue>
    </source>
</reference>
<sequence length="32" mass="3756">MIVGSFWMPEDRIAGQKEEKKCCYRLLDPKLA</sequence>
<protein>
    <submittedName>
        <fullName evidence="1">Uncharacterized protein</fullName>
    </submittedName>
</protein>
<organism evidence="1">
    <name type="scientific">Arundo donax</name>
    <name type="common">Giant reed</name>
    <name type="synonym">Donax arundinaceus</name>
    <dbReference type="NCBI Taxonomy" id="35708"/>
    <lineage>
        <taxon>Eukaryota</taxon>
        <taxon>Viridiplantae</taxon>
        <taxon>Streptophyta</taxon>
        <taxon>Embryophyta</taxon>
        <taxon>Tracheophyta</taxon>
        <taxon>Spermatophyta</taxon>
        <taxon>Magnoliopsida</taxon>
        <taxon>Liliopsida</taxon>
        <taxon>Poales</taxon>
        <taxon>Poaceae</taxon>
        <taxon>PACMAD clade</taxon>
        <taxon>Arundinoideae</taxon>
        <taxon>Arundineae</taxon>
        <taxon>Arundo</taxon>
    </lineage>
</organism>